<dbReference type="AlphaFoldDB" id="A0A133VQQ2"/>
<feature type="region of interest" description="Disordered" evidence="1">
    <location>
        <begin position="1"/>
        <end position="28"/>
    </location>
</feature>
<name>A0A133VQQ2_9EURY</name>
<feature type="compositionally biased region" description="Basic and acidic residues" evidence="1">
    <location>
        <begin position="16"/>
        <end position="28"/>
    </location>
</feature>
<dbReference type="EMBL" id="LHYJ01000003">
    <property type="protein sequence ID" value="KXB08753.1"/>
    <property type="molecule type" value="Genomic_DNA"/>
</dbReference>
<protein>
    <submittedName>
        <fullName evidence="2">Uncharacterized protein</fullName>
    </submittedName>
</protein>
<organism evidence="2 3">
    <name type="scientific">candidate division MSBL1 archaeon SCGC-AAA382N08</name>
    <dbReference type="NCBI Taxonomy" id="1698285"/>
    <lineage>
        <taxon>Archaea</taxon>
        <taxon>Methanobacteriati</taxon>
        <taxon>Methanobacteriota</taxon>
        <taxon>candidate division MSBL1</taxon>
    </lineage>
</organism>
<reference evidence="2 3" key="1">
    <citation type="journal article" date="2016" name="Sci. Rep.">
        <title>Metabolic traits of an uncultured archaeal lineage -MSBL1- from brine pools of the Red Sea.</title>
        <authorList>
            <person name="Mwirichia R."/>
            <person name="Alam I."/>
            <person name="Rashid M."/>
            <person name="Vinu M."/>
            <person name="Ba-Alawi W."/>
            <person name="Anthony Kamau A."/>
            <person name="Kamanda Ngugi D."/>
            <person name="Goker M."/>
            <person name="Klenk H.P."/>
            <person name="Bajic V."/>
            <person name="Stingl U."/>
        </authorList>
    </citation>
    <scope>NUCLEOTIDE SEQUENCE [LARGE SCALE GENOMIC DNA]</scope>
    <source>
        <strain evidence="2">SCGC-AAA382N08</strain>
    </source>
</reference>
<comment type="caution">
    <text evidence="2">The sequence shown here is derived from an EMBL/GenBank/DDBJ whole genome shotgun (WGS) entry which is preliminary data.</text>
</comment>
<proteinExistence type="predicted"/>
<evidence type="ECO:0000313" key="2">
    <source>
        <dbReference type="EMBL" id="KXB08753.1"/>
    </source>
</evidence>
<keyword evidence="3" id="KW-1185">Reference proteome</keyword>
<dbReference type="Proteomes" id="UP000070175">
    <property type="component" value="Unassembled WGS sequence"/>
</dbReference>
<accession>A0A133VQQ2</accession>
<evidence type="ECO:0000313" key="3">
    <source>
        <dbReference type="Proteomes" id="UP000070175"/>
    </source>
</evidence>
<gene>
    <name evidence="2" type="ORF">AKJ56_00360</name>
</gene>
<evidence type="ECO:0000256" key="1">
    <source>
        <dbReference type="SAM" id="MobiDB-lite"/>
    </source>
</evidence>
<sequence>MEMKNQKQNKGGYLKMSKDRSPETVAWENKKPINIEEFGIATKNPVEKNSNELIRRADAEEYYEKKVEELLEFVKSLEKDVLGGDRATRNFSRGWNTALHNLKQKLEGEG</sequence>